<evidence type="ECO:0008006" key="5">
    <source>
        <dbReference type="Google" id="ProtNLM"/>
    </source>
</evidence>
<dbReference type="Gene3D" id="2.40.40.10">
    <property type="entry name" value="RlpA-like domain"/>
    <property type="match status" value="1"/>
</dbReference>
<dbReference type="InterPro" id="IPR036908">
    <property type="entry name" value="RlpA-like_sf"/>
</dbReference>
<evidence type="ECO:0000256" key="2">
    <source>
        <dbReference type="SAM" id="SignalP"/>
    </source>
</evidence>
<dbReference type="Proteomes" id="UP000310685">
    <property type="component" value="Unassembled WGS sequence"/>
</dbReference>
<evidence type="ECO:0000256" key="1">
    <source>
        <dbReference type="ARBA" id="ARBA00022729"/>
    </source>
</evidence>
<evidence type="ECO:0000313" key="3">
    <source>
        <dbReference type="EMBL" id="TIB81505.1"/>
    </source>
</evidence>
<gene>
    <name evidence="3" type="ORF">E3Q22_00979</name>
</gene>
<accession>A0A4T0MEB9</accession>
<dbReference type="PANTHER" id="PTHR31836">
    <property type="match status" value="1"/>
</dbReference>
<dbReference type="SUPFAM" id="SSF50685">
    <property type="entry name" value="Barwin-like endoglucanases"/>
    <property type="match status" value="1"/>
</dbReference>
<dbReference type="PANTHER" id="PTHR31836:SF28">
    <property type="entry name" value="SRCR DOMAIN-CONTAINING PROTEIN-RELATED"/>
    <property type="match status" value="1"/>
</dbReference>
<feature type="signal peptide" evidence="2">
    <location>
        <begin position="1"/>
        <end position="17"/>
    </location>
</feature>
<dbReference type="EMBL" id="SPRC01000007">
    <property type="protein sequence ID" value="TIB81505.1"/>
    <property type="molecule type" value="Genomic_DNA"/>
</dbReference>
<keyword evidence="1 2" id="KW-0732">Signal</keyword>
<proteinExistence type="predicted"/>
<protein>
    <recommendedName>
        <fullName evidence="5">RlpA-like protein double-psi beta-barrel domain-containing protein</fullName>
    </recommendedName>
</protein>
<evidence type="ECO:0000313" key="4">
    <source>
        <dbReference type="Proteomes" id="UP000310685"/>
    </source>
</evidence>
<dbReference type="AlphaFoldDB" id="A0A4T0MEB9"/>
<name>A0A4T0MEB9_9BASI</name>
<reference evidence="3 4" key="1">
    <citation type="submission" date="2019-03" db="EMBL/GenBank/DDBJ databases">
        <title>Sequencing 25 genomes of Wallemia mellicola.</title>
        <authorList>
            <person name="Gostincar C."/>
        </authorList>
    </citation>
    <scope>NUCLEOTIDE SEQUENCE [LARGE SCALE GENOMIC DNA]</scope>
    <source>
        <strain evidence="3 4">EXF-6152</strain>
    </source>
</reference>
<feature type="chain" id="PRO_5020182386" description="RlpA-like protein double-psi beta-barrel domain-containing protein" evidence="2">
    <location>
        <begin position="18"/>
        <end position="129"/>
    </location>
</feature>
<sequence>MFSKTVIVAAIASLIAAAPTPAGAPAAKRSSDTYGNMATYYDAETGNAGACGNYLSNNDRFLAVSMNSDIPCGKWMGFNVNGKTSYGYVADKCASCADNHYDMSMTLFNEFADYSQGVVNDIWAWELDF</sequence>
<organism evidence="3 4">
    <name type="scientific">Wallemia mellicola</name>
    <dbReference type="NCBI Taxonomy" id="1708541"/>
    <lineage>
        <taxon>Eukaryota</taxon>
        <taxon>Fungi</taxon>
        <taxon>Dikarya</taxon>
        <taxon>Basidiomycota</taxon>
        <taxon>Wallemiomycotina</taxon>
        <taxon>Wallemiomycetes</taxon>
        <taxon>Wallemiales</taxon>
        <taxon>Wallemiaceae</taxon>
        <taxon>Wallemia</taxon>
    </lineage>
</organism>
<dbReference type="CDD" id="cd22191">
    <property type="entry name" value="DPBB_RlpA_EXP_N-like"/>
    <property type="match status" value="1"/>
</dbReference>
<dbReference type="InterPro" id="IPR051477">
    <property type="entry name" value="Expansin_CellWall"/>
</dbReference>
<comment type="caution">
    <text evidence="3">The sequence shown here is derived from an EMBL/GenBank/DDBJ whole genome shotgun (WGS) entry which is preliminary data.</text>
</comment>